<dbReference type="PANTHER" id="PTHR43820:SF4">
    <property type="entry name" value="HIGH-AFFINITY BRANCHED-CHAIN AMINO ACID TRANSPORT ATP-BINDING PROTEIN LIVF"/>
    <property type="match status" value="1"/>
</dbReference>
<sequence length="247" mass="26027">MTTSSAAVPTAPDTDALLTVDGVTVAYGQQVALRDVSLTVRRGSVTALLGPNGAGKTTLLRAVAGLQRPRSGRITFDGATITTRPVHARVRAGVCLVPEGRGVFRNLTVRENLLAQLPRSPRSRDIGPALEAFPDLAGRLSQAAGTMSGGQQQMLALARCYLSNPSVILLDEVSMGLAPLVVDQIFDSIGRLAAQGISLLLVEQYVDRALDLADHAYVLNRGEIAFAGAARDLSREALLADYLGVEV</sequence>
<comment type="similarity">
    <text evidence="1">Belongs to the ABC transporter superfamily.</text>
</comment>
<evidence type="ECO:0000256" key="3">
    <source>
        <dbReference type="ARBA" id="ARBA00022741"/>
    </source>
</evidence>
<evidence type="ECO:0000313" key="7">
    <source>
        <dbReference type="EMBL" id="SHH06478.1"/>
    </source>
</evidence>
<dbReference type="Pfam" id="PF00005">
    <property type="entry name" value="ABC_tran"/>
    <property type="match status" value="1"/>
</dbReference>
<dbReference type="RefSeq" id="WP_234971488.1">
    <property type="nucleotide sequence ID" value="NZ_FQVU01000004.1"/>
</dbReference>
<dbReference type="InterPro" id="IPR017871">
    <property type="entry name" value="ABC_transporter-like_CS"/>
</dbReference>
<dbReference type="GO" id="GO:0016887">
    <property type="term" value="F:ATP hydrolysis activity"/>
    <property type="evidence" value="ECO:0007669"/>
    <property type="project" value="InterPro"/>
</dbReference>
<keyword evidence="5" id="KW-0029">Amino-acid transport</keyword>
<dbReference type="SUPFAM" id="SSF52540">
    <property type="entry name" value="P-loop containing nucleoside triphosphate hydrolases"/>
    <property type="match status" value="1"/>
</dbReference>
<dbReference type="GO" id="GO:0015658">
    <property type="term" value="F:branched-chain amino acid transmembrane transporter activity"/>
    <property type="evidence" value="ECO:0007669"/>
    <property type="project" value="TreeGrafter"/>
</dbReference>
<dbReference type="InterPro" id="IPR027417">
    <property type="entry name" value="P-loop_NTPase"/>
</dbReference>
<keyword evidence="8" id="KW-1185">Reference proteome</keyword>
<dbReference type="CDD" id="cd03224">
    <property type="entry name" value="ABC_TM1139_LivF_branched"/>
    <property type="match status" value="1"/>
</dbReference>
<proteinExistence type="inferred from homology"/>
<dbReference type="PROSITE" id="PS50893">
    <property type="entry name" value="ABC_TRANSPORTER_2"/>
    <property type="match status" value="1"/>
</dbReference>
<protein>
    <submittedName>
        <fullName evidence="7">Branched-chain amino acid transport system ATP-binding protein</fullName>
    </submittedName>
</protein>
<accession>A0A1M5PXD5</accession>
<dbReference type="STRING" id="1206085.SAMN05443575_3226"/>
<keyword evidence="3" id="KW-0547">Nucleotide-binding</keyword>
<name>A0A1M5PXD5_9ACTN</name>
<evidence type="ECO:0000259" key="6">
    <source>
        <dbReference type="PROSITE" id="PS50893"/>
    </source>
</evidence>
<dbReference type="Gene3D" id="3.40.50.300">
    <property type="entry name" value="P-loop containing nucleotide triphosphate hydrolases"/>
    <property type="match status" value="1"/>
</dbReference>
<dbReference type="PROSITE" id="PS00211">
    <property type="entry name" value="ABC_TRANSPORTER_1"/>
    <property type="match status" value="1"/>
</dbReference>
<keyword evidence="4 7" id="KW-0067">ATP-binding</keyword>
<keyword evidence="2" id="KW-0813">Transport</keyword>
<evidence type="ECO:0000256" key="5">
    <source>
        <dbReference type="ARBA" id="ARBA00022970"/>
    </source>
</evidence>
<dbReference type="GO" id="GO:0005524">
    <property type="term" value="F:ATP binding"/>
    <property type="evidence" value="ECO:0007669"/>
    <property type="project" value="UniProtKB-KW"/>
</dbReference>
<evidence type="ECO:0000256" key="1">
    <source>
        <dbReference type="ARBA" id="ARBA00005417"/>
    </source>
</evidence>
<dbReference type="AlphaFoldDB" id="A0A1M5PXD5"/>
<dbReference type="PANTHER" id="PTHR43820">
    <property type="entry name" value="HIGH-AFFINITY BRANCHED-CHAIN AMINO ACID TRANSPORT ATP-BINDING PROTEIN LIVF"/>
    <property type="match status" value="1"/>
</dbReference>
<dbReference type="GO" id="GO:0015807">
    <property type="term" value="P:L-amino acid transport"/>
    <property type="evidence" value="ECO:0007669"/>
    <property type="project" value="TreeGrafter"/>
</dbReference>
<organism evidence="7 8">
    <name type="scientific">Jatrophihabitans endophyticus</name>
    <dbReference type="NCBI Taxonomy" id="1206085"/>
    <lineage>
        <taxon>Bacteria</taxon>
        <taxon>Bacillati</taxon>
        <taxon>Actinomycetota</taxon>
        <taxon>Actinomycetes</taxon>
        <taxon>Jatrophihabitantales</taxon>
        <taxon>Jatrophihabitantaceae</taxon>
        <taxon>Jatrophihabitans</taxon>
    </lineage>
</organism>
<evidence type="ECO:0000313" key="8">
    <source>
        <dbReference type="Proteomes" id="UP000186132"/>
    </source>
</evidence>
<dbReference type="EMBL" id="FQVU01000004">
    <property type="protein sequence ID" value="SHH06478.1"/>
    <property type="molecule type" value="Genomic_DNA"/>
</dbReference>
<evidence type="ECO:0000256" key="2">
    <source>
        <dbReference type="ARBA" id="ARBA00022448"/>
    </source>
</evidence>
<dbReference type="SMART" id="SM00382">
    <property type="entry name" value="AAA"/>
    <property type="match status" value="1"/>
</dbReference>
<gene>
    <name evidence="7" type="ORF">SAMN05443575_3226</name>
</gene>
<dbReference type="InterPro" id="IPR052156">
    <property type="entry name" value="BCAA_Transport_ATP-bd_LivF"/>
</dbReference>
<dbReference type="Proteomes" id="UP000186132">
    <property type="component" value="Unassembled WGS sequence"/>
</dbReference>
<feature type="domain" description="ABC transporter" evidence="6">
    <location>
        <begin position="18"/>
        <end position="246"/>
    </location>
</feature>
<dbReference type="InterPro" id="IPR003593">
    <property type="entry name" value="AAA+_ATPase"/>
</dbReference>
<dbReference type="InterPro" id="IPR003439">
    <property type="entry name" value="ABC_transporter-like_ATP-bd"/>
</dbReference>
<reference evidence="7 8" key="1">
    <citation type="submission" date="2016-11" db="EMBL/GenBank/DDBJ databases">
        <authorList>
            <person name="Jaros S."/>
            <person name="Januszkiewicz K."/>
            <person name="Wedrychowicz H."/>
        </authorList>
    </citation>
    <scope>NUCLEOTIDE SEQUENCE [LARGE SCALE GENOMIC DNA]</scope>
    <source>
        <strain evidence="7 8">DSM 45627</strain>
    </source>
</reference>
<evidence type="ECO:0000256" key="4">
    <source>
        <dbReference type="ARBA" id="ARBA00022840"/>
    </source>
</evidence>